<evidence type="ECO:0000256" key="2">
    <source>
        <dbReference type="SAM" id="MobiDB-lite"/>
    </source>
</evidence>
<name>A0A9Q1C1Y2_HOLLE</name>
<dbReference type="Gene3D" id="3.30.420.10">
    <property type="entry name" value="Ribonuclease H-like superfamily/Ribonuclease H"/>
    <property type="match status" value="1"/>
</dbReference>
<dbReference type="GO" id="GO:0008270">
    <property type="term" value="F:zinc ion binding"/>
    <property type="evidence" value="ECO:0007669"/>
    <property type="project" value="UniProtKB-KW"/>
</dbReference>
<dbReference type="Gene3D" id="4.10.60.10">
    <property type="entry name" value="Zinc finger, CCHC-type"/>
    <property type="match status" value="1"/>
</dbReference>
<evidence type="ECO:0000313" key="6">
    <source>
        <dbReference type="Proteomes" id="UP001152320"/>
    </source>
</evidence>
<dbReference type="SUPFAM" id="SSF47353">
    <property type="entry name" value="Retrovirus capsid dimerization domain-like"/>
    <property type="match status" value="1"/>
</dbReference>
<dbReference type="Proteomes" id="UP001152320">
    <property type="component" value="Chromosome 9"/>
</dbReference>
<feature type="region of interest" description="Disordered" evidence="2">
    <location>
        <begin position="38"/>
        <end position="61"/>
    </location>
</feature>
<keyword evidence="1" id="KW-0479">Metal-binding</keyword>
<dbReference type="InterPro" id="IPR036875">
    <property type="entry name" value="Znf_CCHC_sf"/>
</dbReference>
<organism evidence="5 6">
    <name type="scientific">Holothuria leucospilota</name>
    <name type="common">Black long sea cucumber</name>
    <name type="synonym">Mertensiothuria leucospilota</name>
    <dbReference type="NCBI Taxonomy" id="206669"/>
    <lineage>
        <taxon>Eukaryota</taxon>
        <taxon>Metazoa</taxon>
        <taxon>Echinodermata</taxon>
        <taxon>Eleutherozoa</taxon>
        <taxon>Echinozoa</taxon>
        <taxon>Holothuroidea</taxon>
        <taxon>Aspidochirotacea</taxon>
        <taxon>Aspidochirotida</taxon>
        <taxon>Holothuriidae</taxon>
        <taxon>Holothuria</taxon>
    </lineage>
</organism>
<evidence type="ECO:0000313" key="5">
    <source>
        <dbReference type="EMBL" id="KAJ8036669.1"/>
    </source>
</evidence>
<gene>
    <name evidence="5" type="ORF">HOLleu_20712</name>
</gene>
<dbReference type="InterPro" id="IPR012337">
    <property type="entry name" value="RNaseH-like_sf"/>
</dbReference>
<dbReference type="AlphaFoldDB" id="A0A9Q1C1Y2"/>
<feature type="domain" description="CCHC-type" evidence="3">
    <location>
        <begin position="344"/>
        <end position="358"/>
    </location>
</feature>
<dbReference type="InterPro" id="IPR001878">
    <property type="entry name" value="Znf_CCHC"/>
</dbReference>
<dbReference type="InterPro" id="IPR041588">
    <property type="entry name" value="Integrase_H2C2"/>
</dbReference>
<dbReference type="PROSITE" id="PS50158">
    <property type="entry name" value="ZF_CCHC"/>
    <property type="match status" value="1"/>
</dbReference>
<dbReference type="InterPro" id="IPR038269">
    <property type="entry name" value="SCAN_sf"/>
</dbReference>
<keyword evidence="1" id="KW-0862">Zinc</keyword>
<dbReference type="GO" id="GO:0015074">
    <property type="term" value="P:DNA integration"/>
    <property type="evidence" value="ECO:0007669"/>
    <property type="project" value="InterPro"/>
</dbReference>
<dbReference type="EMBL" id="JAIZAY010000009">
    <property type="protein sequence ID" value="KAJ8036669.1"/>
    <property type="molecule type" value="Genomic_DNA"/>
</dbReference>
<dbReference type="InterPro" id="IPR001584">
    <property type="entry name" value="Integrase_cat-core"/>
</dbReference>
<sequence>MASPSEIEQLRSIGEKLGLEKGELRQFVEDERARLKAERDEERRLRREEREKKAEEEEKRIEGEKELLQLKQQQEKELIEMKLKLAQVSGTQGADTSHIKKVPTPKLPPFDEEKDDMDAYINRFERYATVQGWKRDTEWAIGLGALLKGKALIEYSRLTPAEAADYDKVKKAALEAYHLTARGFRRRFKDSRPTQGETGLKFANRITTYLKRWLEASKVSNFDALFDLLLREQFLEACGRDLRIFLKERDPDSIKVMVEHADHYIIAHGGWYPNQSKGKSSRLNGNRVGQVDSQRRGGSHQNVGRGRGATGYGSSRGRGQRGREFGRGGARLNEGNRGDLQKTCFICNSPKHFAKDCPTRPALASMVSALNSGGAQQATESATKANENKGEQANLSLNCIQVSQPIMEWSGAGIEPAQECRCDYEDRNYTQMEDGNCMKEVGKKCLRSAACGTARRDRLPRVKGKVGDKEVEVLWDTGCDGIVVKTALVKEEQFTGQVTECSLLDNTRRYFRMAHIDIDTPYLSGRVCAVCVDNPVSELIIGDVEGTKKPDQVEIEESQPEVVPVIAVQTRSQAKGAKKATKPLKVLKTPEDFVDREVLEKEQAEDKSLDKIRDLVETGEEKESKSGSRHKYILDDRILVREFTSPSVNFGETLRQVVVPAKLRGQVLKLAHSALFGGHLGVQKTKDKVLSNFTWPGIHGDVTRYCQSCDVCQRSVQKGRTTKVPLGSLPIMGEPFQRVAADLVGPITPATERGHKYILVLVDYATRYPEAIPLKNIMAETVAEGLLTVYSRVGFPKESQTQLI</sequence>
<feature type="region of interest" description="Disordered" evidence="2">
    <location>
        <begin position="276"/>
        <end position="334"/>
    </location>
</feature>
<evidence type="ECO:0000259" key="4">
    <source>
        <dbReference type="PROSITE" id="PS50994"/>
    </source>
</evidence>
<dbReference type="SMART" id="SM00343">
    <property type="entry name" value="ZnF_C2HC"/>
    <property type="match status" value="1"/>
</dbReference>
<dbReference type="Gene3D" id="1.10.4020.10">
    <property type="entry name" value="DNA breaking-rejoining enzymes"/>
    <property type="match status" value="1"/>
</dbReference>
<dbReference type="PROSITE" id="PS50994">
    <property type="entry name" value="INTEGRASE"/>
    <property type="match status" value="1"/>
</dbReference>
<comment type="caution">
    <text evidence="5">The sequence shown here is derived from an EMBL/GenBank/DDBJ whole genome shotgun (WGS) entry which is preliminary data.</text>
</comment>
<dbReference type="PANTHER" id="PTHR46888">
    <property type="entry name" value="ZINC KNUCKLE DOMAINCONTAINING PROTEIN-RELATED"/>
    <property type="match status" value="1"/>
</dbReference>
<feature type="compositionally biased region" description="Gly residues" evidence="2">
    <location>
        <begin position="305"/>
        <end position="316"/>
    </location>
</feature>
<protein>
    <submittedName>
        <fullName evidence="5">Protein NYNRIN</fullName>
    </submittedName>
</protein>
<reference evidence="5" key="1">
    <citation type="submission" date="2021-10" db="EMBL/GenBank/DDBJ databases">
        <title>Tropical sea cucumber genome reveals ecological adaptation and Cuvierian tubules defense mechanism.</title>
        <authorList>
            <person name="Chen T."/>
        </authorList>
    </citation>
    <scope>NUCLEOTIDE SEQUENCE</scope>
    <source>
        <strain evidence="5">Nanhai2018</strain>
        <tissue evidence="5">Muscle</tissue>
    </source>
</reference>
<dbReference type="InterPro" id="IPR036397">
    <property type="entry name" value="RNaseH_sf"/>
</dbReference>
<keyword evidence="1" id="KW-0863">Zinc-finger</keyword>
<accession>A0A9Q1C1Y2</accession>
<feature type="region of interest" description="Disordered" evidence="2">
    <location>
        <begin position="94"/>
        <end position="113"/>
    </location>
</feature>
<dbReference type="SUPFAM" id="SSF53098">
    <property type="entry name" value="Ribonuclease H-like"/>
    <property type="match status" value="1"/>
</dbReference>
<dbReference type="Gene3D" id="1.10.340.70">
    <property type="match status" value="1"/>
</dbReference>
<dbReference type="Pfam" id="PF17921">
    <property type="entry name" value="Integrase_H2C2"/>
    <property type="match status" value="1"/>
</dbReference>
<dbReference type="GO" id="GO:0003676">
    <property type="term" value="F:nucleic acid binding"/>
    <property type="evidence" value="ECO:0007669"/>
    <property type="project" value="InterPro"/>
</dbReference>
<evidence type="ECO:0000256" key="1">
    <source>
        <dbReference type="PROSITE-ProRule" id="PRU00047"/>
    </source>
</evidence>
<proteinExistence type="predicted"/>
<dbReference type="PANTHER" id="PTHR46888:SF1">
    <property type="entry name" value="RIBONUCLEASE H"/>
    <property type="match status" value="1"/>
</dbReference>
<evidence type="ECO:0000259" key="3">
    <source>
        <dbReference type="PROSITE" id="PS50158"/>
    </source>
</evidence>
<dbReference type="OrthoDB" id="775972at2759"/>
<dbReference type="SUPFAM" id="SSF57756">
    <property type="entry name" value="Retrovirus zinc finger-like domains"/>
    <property type="match status" value="1"/>
</dbReference>
<feature type="domain" description="Integrase catalytic" evidence="4">
    <location>
        <begin position="726"/>
        <end position="804"/>
    </location>
</feature>
<dbReference type="FunFam" id="1.10.340.70:FF:000001">
    <property type="entry name" value="Retrovirus-related Pol polyprotein from transposon gypsy-like Protein"/>
    <property type="match status" value="1"/>
</dbReference>
<keyword evidence="6" id="KW-1185">Reference proteome</keyword>